<comment type="caution">
    <text evidence="1">The sequence shown here is derived from an EMBL/GenBank/DDBJ whole genome shotgun (WGS) entry which is preliminary data.</text>
</comment>
<gene>
    <name evidence="1" type="ORF">AQI88_29530</name>
</gene>
<dbReference type="STRING" id="67285.AQI88_29530"/>
<organism evidence="1 2">
    <name type="scientific">Streptomyces cellostaticus</name>
    <dbReference type="NCBI Taxonomy" id="67285"/>
    <lineage>
        <taxon>Bacteria</taxon>
        <taxon>Bacillati</taxon>
        <taxon>Actinomycetota</taxon>
        <taxon>Actinomycetes</taxon>
        <taxon>Kitasatosporales</taxon>
        <taxon>Streptomycetaceae</taxon>
        <taxon>Streptomyces</taxon>
    </lineage>
</organism>
<name>A0A101NGV8_9ACTN</name>
<reference evidence="1 2" key="1">
    <citation type="submission" date="2015-10" db="EMBL/GenBank/DDBJ databases">
        <title>Draft genome sequence of Streptomyces cellostaticus DSM 40189, type strain for the species Streptomyces cellostaticus.</title>
        <authorList>
            <person name="Ruckert C."/>
            <person name="Winkler A."/>
            <person name="Kalinowski J."/>
            <person name="Kampfer P."/>
            <person name="Glaeser S."/>
        </authorList>
    </citation>
    <scope>NUCLEOTIDE SEQUENCE [LARGE SCALE GENOMIC DNA]</scope>
    <source>
        <strain evidence="1 2">DSM 40189</strain>
    </source>
</reference>
<dbReference type="AlphaFoldDB" id="A0A101NGV8"/>
<accession>A0A101NGV8</accession>
<protein>
    <submittedName>
        <fullName evidence="1">Uncharacterized protein</fullName>
    </submittedName>
</protein>
<proteinExistence type="predicted"/>
<evidence type="ECO:0000313" key="2">
    <source>
        <dbReference type="Proteomes" id="UP000054241"/>
    </source>
</evidence>
<dbReference type="EMBL" id="LMWL01000055">
    <property type="protein sequence ID" value="KUM92890.1"/>
    <property type="molecule type" value="Genomic_DNA"/>
</dbReference>
<evidence type="ECO:0000313" key="1">
    <source>
        <dbReference type="EMBL" id="KUM92890.1"/>
    </source>
</evidence>
<keyword evidence="2" id="KW-1185">Reference proteome</keyword>
<sequence length="145" mass="15789">MAGVRLRYALIPLHGYGIAVATVNRMLDPEATGEARVLGAGENLPYGAQPVLVADTTVWAAMRVEEMLRSWGPLPKPWLVLVADAPATPAAAARYRLRALEGRLAGTASVPYLAVLRAVEGPEEALEHKDVRVAADRLRRRMERK</sequence>
<dbReference type="Proteomes" id="UP000054241">
    <property type="component" value="Unassembled WGS sequence"/>
</dbReference>